<proteinExistence type="predicted"/>
<dbReference type="InterPro" id="IPR051081">
    <property type="entry name" value="HTH_MetalResp_TranReg"/>
</dbReference>
<dbReference type="PANTHER" id="PTHR33154:SF18">
    <property type="entry name" value="ARSENICAL RESISTANCE OPERON REPRESSOR"/>
    <property type="match status" value="1"/>
</dbReference>
<evidence type="ECO:0000256" key="1">
    <source>
        <dbReference type="ARBA" id="ARBA00023015"/>
    </source>
</evidence>
<evidence type="ECO:0000256" key="2">
    <source>
        <dbReference type="ARBA" id="ARBA00023125"/>
    </source>
</evidence>
<dbReference type="PRINTS" id="PR00778">
    <property type="entry name" value="HTHARSR"/>
</dbReference>
<evidence type="ECO:0000313" key="6">
    <source>
        <dbReference type="Proteomes" id="UP000679992"/>
    </source>
</evidence>
<dbReference type="InterPro" id="IPR036388">
    <property type="entry name" value="WH-like_DNA-bd_sf"/>
</dbReference>
<evidence type="ECO:0000313" key="5">
    <source>
        <dbReference type="EMBL" id="GIP53736.1"/>
    </source>
</evidence>
<organism evidence="5 6">
    <name type="scientific">Paenibacillus vini</name>
    <dbReference type="NCBI Taxonomy" id="1476024"/>
    <lineage>
        <taxon>Bacteria</taxon>
        <taxon>Bacillati</taxon>
        <taxon>Bacillota</taxon>
        <taxon>Bacilli</taxon>
        <taxon>Bacillales</taxon>
        <taxon>Paenibacillaceae</taxon>
        <taxon>Paenibacillus</taxon>
    </lineage>
</organism>
<comment type="caution">
    <text evidence="5">The sequence shown here is derived from an EMBL/GenBank/DDBJ whole genome shotgun (WGS) entry which is preliminary data.</text>
</comment>
<dbReference type="SUPFAM" id="SSF46785">
    <property type="entry name" value="Winged helix' DNA-binding domain"/>
    <property type="match status" value="1"/>
</dbReference>
<dbReference type="Gene3D" id="1.10.10.10">
    <property type="entry name" value="Winged helix-like DNA-binding domain superfamily/Winged helix DNA-binding domain"/>
    <property type="match status" value="1"/>
</dbReference>
<dbReference type="InterPro" id="IPR011991">
    <property type="entry name" value="ArsR-like_HTH"/>
</dbReference>
<dbReference type="Pfam" id="PF01022">
    <property type="entry name" value="HTH_5"/>
    <property type="match status" value="1"/>
</dbReference>
<keyword evidence="2" id="KW-0238">DNA-binding</keyword>
<dbReference type="EMBL" id="BOSL01000008">
    <property type="protein sequence ID" value="GIP53736.1"/>
    <property type="molecule type" value="Genomic_DNA"/>
</dbReference>
<dbReference type="Proteomes" id="UP000679992">
    <property type="component" value="Unassembled WGS sequence"/>
</dbReference>
<sequence length="130" mass="15086">MLSREFASRLLNATILPSNKIDLYEKVKSLNHSTIDDAMLSKYEQKFNALSDKNRLKIIHELNKKGKVCVCELTDLLDLPQSKLSYHLKILLDAELILMDRIGKWNYYKLNNNEIQNLISGKLCCVFLQQ</sequence>
<gene>
    <name evidence="5" type="ORF">J42TS3_27710</name>
</gene>
<keyword evidence="1" id="KW-0805">Transcription regulation</keyword>
<name>A0ABQ4MCL4_9BACL</name>
<dbReference type="InterPro" id="IPR001845">
    <property type="entry name" value="HTH_ArsR_DNA-bd_dom"/>
</dbReference>
<dbReference type="PROSITE" id="PS50987">
    <property type="entry name" value="HTH_ARSR_2"/>
    <property type="match status" value="1"/>
</dbReference>
<dbReference type="PANTHER" id="PTHR33154">
    <property type="entry name" value="TRANSCRIPTIONAL REGULATOR, ARSR FAMILY"/>
    <property type="match status" value="1"/>
</dbReference>
<dbReference type="SMART" id="SM00418">
    <property type="entry name" value="HTH_ARSR"/>
    <property type="match status" value="1"/>
</dbReference>
<feature type="domain" description="HTH arsR-type" evidence="4">
    <location>
        <begin position="35"/>
        <end position="130"/>
    </location>
</feature>
<dbReference type="NCBIfam" id="NF033788">
    <property type="entry name" value="HTH_metalloreg"/>
    <property type="match status" value="1"/>
</dbReference>
<evidence type="ECO:0000259" key="4">
    <source>
        <dbReference type="PROSITE" id="PS50987"/>
    </source>
</evidence>
<keyword evidence="6" id="KW-1185">Reference proteome</keyword>
<reference evidence="5 6" key="1">
    <citation type="submission" date="2021-03" db="EMBL/GenBank/DDBJ databases">
        <title>Antimicrobial resistance genes in bacteria isolated from Japanese honey, and their potential for conferring macrolide and lincosamide resistance in the American foulbrood pathogen Paenibacillus larvae.</title>
        <authorList>
            <person name="Okamoto M."/>
            <person name="Kumagai M."/>
            <person name="Kanamori H."/>
            <person name="Takamatsu D."/>
        </authorList>
    </citation>
    <scope>NUCLEOTIDE SEQUENCE [LARGE SCALE GENOMIC DNA]</scope>
    <source>
        <strain evidence="5 6">J42TS3</strain>
    </source>
</reference>
<dbReference type="CDD" id="cd00090">
    <property type="entry name" value="HTH_ARSR"/>
    <property type="match status" value="1"/>
</dbReference>
<protein>
    <recommendedName>
        <fullName evidence="4">HTH arsR-type domain-containing protein</fullName>
    </recommendedName>
</protein>
<evidence type="ECO:0000256" key="3">
    <source>
        <dbReference type="ARBA" id="ARBA00023163"/>
    </source>
</evidence>
<dbReference type="InterPro" id="IPR036390">
    <property type="entry name" value="WH_DNA-bd_sf"/>
</dbReference>
<keyword evidence="3" id="KW-0804">Transcription</keyword>
<accession>A0ABQ4MCL4</accession>